<feature type="chain" id="PRO_5005602482" evidence="1">
    <location>
        <begin position="18"/>
        <end position="557"/>
    </location>
</feature>
<sequence>MVRIGLAFLLLVQSTRAQDFCSPKNISADDAPCHGFDCLKQYCDKADANYKWEDTGIRLHGTHPTIAGHNWTGYVINMTSQSWLRPEDFDFSWCGNKPIGHIWWHILVIVVPSTLRDSNGTAFLYMTGGDNDGNPIPDAGSEDLLVAAYVALETGSIGAALFQVPNQHIVFAADPLKKHRSEDAVIAFTWQQYVADPVSTASEWPLRLPMTKAGVRALDTISAFVAQSLPGVKPVERFGIAGASKRGWTTWTLAAVDARVVAAMPIVMDELNLIPNIHHHYKSYGGWSFALADYWELNFTACLDHPNTAALMKIVDPYSYAERLTMPKLIINSGMDEFFLPDDTHWWWDEMPEPKRFLMVPNAEHSEATGVLELVPDAATFLNALIATDFDAATLPNFRQSTDPASGAITVTVEPAAKARLKAVHLWHATTCNGERRDFRVLNSAGWGPSGSCTPCGFGAKGICTNLRVLWNVSTLSEQTPGSGVYVGVKPPPADGRWAAFFIDVTWEQTAAAAGPLSSGWPVLPSGDFEWTSQVSVVPNTYPFDDCHGSGCQGKLV</sequence>
<dbReference type="EMBL" id="JWZX01000777">
    <property type="protein sequence ID" value="KOO35717.1"/>
    <property type="molecule type" value="Genomic_DNA"/>
</dbReference>
<proteinExistence type="predicted"/>
<evidence type="ECO:0000256" key="1">
    <source>
        <dbReference type="SAM" id="SignalP"/>
    </source>
</evidence>
<keyword evidence="1" id="KW-0732">Signal</keyword>
<reference evidence="3" key="1">
    <citation type="journal article" date="2015" name="PLoS Genet.">
        <title>Genome Sequence and Transcriptome Analyses of Chrysochromulina tobin: Metabolic Tools for Enhanced Algal Fitness in the Prominent Order Prymnesiales (Haptophyceae).</title>
        <authorList>
            <person name="Hovde B.T."/>
            <person name="Deodato C.R."/>
            <person name="Hunsperger H.M."/>
            <person name="Ryken S.A."/>
            <person name="Yost W."/>
            <person name="Jha R.K."/>
            <person name="Patterson J."/>
            <person name="Monnat R.J. Jr."/>
            <person name="Barlow S.B."/>
            <person name="Starkenburg S.R."/>
            <person name="Cattolico R.A."/>
        </authorList>
    </citation>
    <scope>NUCLEOTIDE SEQUENCE</scope>
    <source>
        <strain evidence="3">CCMP291</strain>
    </source>
</reference>
<dbReference type="InterPro" id="IPR009199">
    <property type="entry name" value="PhoPQ-act_pathogen-rel_PqaA"/>
</dbReference>
<organism evidence="2 3">
    <name type="scientific">Chrysochromulina tobinii</name>
    <dbReference type="NCBI Taxonomy" id="1460289"/>
    <lineage>
        <taxon>Eukaryota</taxon>
        <taxon>Haptista</taxon>
        <taxon>Haptophyta</taxon>
        <taxon>Prymnesiophyceae</taxon>
        <taxon>Prymnesiales</taxon>
        <taxon>Chrysochromulinaceae</taxon>
        <taxon>Chrysochromulina</taxon>
    </lineage>
</organism>
<keyword evidence="3" id="KW-1185">Reference proteome</keyword>
<comment type="caution">
    <text evidence="2">The sequence shown here is derived from an EMBL/GenBank/DDBJ whole genome shotgun (WGS) entry which is preliminary data.</text>
</comment>
<gene>
    <name evidence="2" type="ORF">Ctob_009416</name>
</gene>
<dbReference type="SUPFAM" id="SSF53474">
    <property type="entry name" value="alpha/beta-Hydrolases"/>
    <property type="match status" value="1"/>
</dbReference>
<dbReference type="InterPro" id="IPR029058">
    <property type="entry name" value="AB_hydrolase_fold"/>
</dbReference>
<evidence type="ECO:0000313" key="2">
    <source>
        <dbReference type="EMBL" id="KOO35717.1"/>
    </source>
</evidence>
<dbReference type="PANTHER" id="PTHR31497:SF0">
    <property type="entry name" value="AUTOCRINE PROLIFERATION REPRESSOR PROTEIN A"/>
    <property type="match status" value="1"/>
</dbReference>
<protein>
    <submittedName>
        <fullName evidence="2">PhoPQ-activated pathogenicity-related protein</fullName>
    </submittedName>
</protein>
<dbReference type="AlphaFoldDB" id="A0A0M0KAT4"/>
<dbReference type="Proteomes" id="UP000037460">
    <property type="component" value="Unassembled WGS sequence"/>
</dbReference>
<feature type="signal peptide" evidence="1">
    <location>
        <begin position="1"/>
        <end position="17"/>
    </location>
</feature>
<dbReference type="Pfam" id="PF10142">
    <property type="entry name" value="PhoPQ_related"/>
    <property type="match status" value="1"/>
</dbReference>
<name>A0A0M0KAT4_9EUKA</name>
<evidence type="ECO:0000313" key="3">
    <source>
        <dbReference type="Proteomes" id="UP000037460"/>
    </source>
</evidence>
<dbReference type="OrthoDB" id="2020799at2759"/>
<dbReference type="PANTHER" id="PTHR31497">
    <property type="entry name" value="AUTOCRINE PROLIFERATION REPRESSOR PROTEIN A"/>
    <property type="match status" value="1"/>
</dbReference>
<dbReference type="Gene3D" id="3.40.50.1820">
    <property type="entry name" value="alpha/beta hydrolase"/>
    <property type="match status" value="1"/>
</dbReference>
<accession>A0A0M0KAT4</accession>